<sequence>MKGTFLLEKLTFEELPNVTHIWHQQDKQTLEEQPNATHELSQQDKQKSSHFQNLQQVNIKFCRKLKALFPVAIATNLKMLEQLEVSWCDGLLEIVEKDRRAGGGTKKFVFPYLTKMDLNNLPQLTHFYDGKFTLECPELNHLYPFVCNKFELFHTPSIIRPALFSNLKDISKVELMSMRSKDTSVLKSWLQESENLELEYLKGLMFDFFDDVNGEYSTLPFEILRRTPKLERMGMINSTSHKEISFLSQTPCRGKDKFLGHLEYLVLLSLFGLRSIGGLESLSKLQDLNVWHCPLLRTINQYPPNLKQLNVEGCHGLQYLFTSSAAKTLKHLEELNVNDCKSLKDIVQKEQNEETATEEIIFERLRSISLQCLESLECFYTGNAALKLPSLGRAKIWRCPKMTIFSPQLRDEDPPRQINVYFNQDDELAFPLTHPDVNVALGMQVEVQTYLVLSDYPEIQGKWVGSPGIPVEWSFDYLKYLEVEGCDFLTNAVLPSHLLPLLSNLENLTVKKCKHVKAIFDVKDRSPEHDDPNKNVTIPLREIYLEDLPTLTDVWNNDPKASLNFPSLEKVFVWECKSMKSLFPASVPKGNLQQLDLRKCEELEEIVAKDEAFAQDANNKEVIFQFPKLTYLALRSLPKLSCICSGMNILLDCSDVLTRLYVYRCPKLKVVAADIQNLNPGDDDKLGFVSSAQKAITSNFEELELSKEDVTMIEKGLLHVDLQNLNYLGLNNFNDNESDEFPDAFLSKMSLPKLKEFQMADCAFKDIFRSKGSDIDYSKMLSQLNILEITNLHKLNSIGFEQPWMAPLLENLETLSIWECNSLTNLAASPDVSFFNLTELSVENCAGLKYLFTSSTAKSLGALKKLSITKCKSLKTIVVHEESDKPEDMVLFSNLGALSLDELPQLESFYAGNSTLYFPGLHCIPFTITRCNKMKTFSHGEVLPKFMQGKIDEETWYGDLNTAVQKQFEKASIITTTAPMTYMDLLPTERSLLLLSFVMLGQSANGTLKKKQRITLELPCPPEYNENTSG</sequence>
<dbReference type="Pfam" id="PF23247">
    <property type="entry name" value="LRR_RPS2"/>
    <property type="match status" value="6"/>
</dbReference>
<reference evidence="4 5" key="1">
    <citation type="journal article" date="2023" name="Plants (Basel)">
        <title>Bridging the Gap: Combining Genomics and Transcriptomics Approaches to Understand Stylosanthes scabra, an Orphan Legume from the Brazilian Caatinga.</title>
        <authorList>
            <person name="Ferreira-Neto J.R.C."/>
            <person name="da Silva M.D."/>
            <person name="Binneck E."/>
            <person name="de Melo N.F."/>
            <person name="da Silva R.H."/>
            <person name="de Melo A.L.T.M."/>
            <person name="Pandolfi V."/>
            <person name="Bustamante F.O."/>
            <person name="Brasileiro-Vidal A.C."/>
            <person name="Benko-Iseppon A.M."/>
        </authorList>
    </citation>
    <scope>NUCLEOTIDE SEQUENCE [LARGE SCALE GENOMIC DNA]</scope>
    <source>
        <tissue evidence="4">Leaves</tissue>
    </source>
</reference>
<evidence type="ECO:0000313" key="5">
    <source>
        <dbReference type="Proteomes" id="UP001341840"/>
    </source>
</evidence>
<dbReference type="SUPFAM" id="SSF52047">
    <property type="entry name" value="RNI-like"/>
    <property type="match status" value="2"/>
</dbReference>
<dbReference type="EMBL" id="JASCZI010242168">
    <property type="protein sequence ID" value="MED6209947.1"/>
    <property type="molecule type" value="Genomic_DNA"/>
</dbReference>
<feature type="domain" description="Disease resistance protein At4g27190-like leucine-rich repeats" evidence="3">
    <location>
        <begin position="288"/>
        <end position="405"/>
    </location>
</feature>
<evidence type="ECO:0000259" key="3">
    <source>
        <dbReference type="Pfam" id="PF23247"/>
    </source>
</evidence>
<accession>A0ABU6YJM0</accession>
<dbReference type="PANTHER" id="PTHR33463:SF136">
    <property type="entry name" value="NB-ARC DOMAIN-CONTAINING PROTEIN"/>
    <property type="match status" value="1"/>
</dbReference>
<comment type="caution">
    <text evidence="4">The sequence shown here is derived from an EMBL/GenBank/DDBJ whole genome shotgun (WGS) entry which is preliminary data.</text>
</comment>
<feature type="domain" description="Disease resistance protein At4g27190-like leucine-rich repeats" evidence="3">
    <location>
        <begin position="47"/>
        <end position="158"/>
    </location>
</feature>
<feature type="compositionally biased region" description="Polar residues" evidence="2">
    <location>
        <begin position="31"/>
        <end position="40"/>
    </location>
</feature>
<name>A0ABU6YJM0_9FABA</name>
<proteinExistence type="predicted"/>
<feature type="domain" description="Disease resistance protein At4g27190-like leucine-rich repeats" evidence="3">
    <location>
        <begin position="700"/>
        <end position="826"/>
    </location>
</feature>
<feature type="domain" description="Disease resistance protein At4g27190-like leucine-rich repeats" evidence="3">
    <location>
        <begin position="591"/>
        <end position="670"/>
    </location>
</feature>
<dbReference type="InterPro" id="IPR032675">
    <property type="entry name" value="LRR_dom_sf"/>
</dbReference>
<dbReference type="InterPro" id="IPR057135">
    <property type="entry name" value="At4g27190-like_LRR"/>
</dbReference>
<gene>
    <name evidence="4" type="ORF">PIB30_059510</name>
</gene>
<dbReference type="Proteomes" id="UP001341840">
    <property type="component" value="Unassembled WGS sequence"/>
</dbReference>
<dbReference type="InterPro" id="IPR050905">
    <property type="entry name" value="Plant_NBS-LRR"/>
</dbReference>
<keyword evidence="5" id="KW-1185">Reference proteome</keyword>
<dbReference type="PANTHER" id="PTHR33463">
    <property type="entry name" value="NB-ARC DOMAIN-CONTAINING PROTEIN-RELATED"/>
    <property type="match status" value="1"/>
</dbReference>
<keyword evidence="1" id="KW-0611">Plant defense</keyword>
<evidence type="ECO:0000256" key="2">
    <source>
        <dbReference type="SAM" id="MobiDB-lite"/>
    </source>
</evidence>
<feature type="region of interest" description="Disordered" evidence="2">
    <location>
        <begin position="25"/>
        <end position="48"/>
    </location>
</feature>
<evidence type="ECO:0000256" key="1">
    <source>
        <dbReference type="ARBA" id="ARBA00022821"/>
    </source>
</evidence>
<protein>
    <recommendedName>
        <fullName evidence="3">Disease resistance protein At4g27190-like leucine-rich repeats domain-containing protein</fullName>
    </recommendedName>
</protein>
<dbReference type="Gene3D" id="3.80.10.10">
    <property type="entry name" value="Ribonuclease Inhibitor"/>
    <property type="match status" value="4"/>
</dbReference>
<evidence type="ECO:0000313" key="4">
    <source>
        <dbReference type="EMBL" id="MED6209947.1"/>
    </source>
</evidence>
<organism evidence="4 5">
    <name type="scientific">Stylosanthes scabra</name>
    <dbReference type="NCBI Taxonomy" id="79078"/>
    <lineage>
        <taxon>Eukaryota</taxon>
        <taxon>Viridiplantae</taxon>
        <taxon>Streptophyta</taxon>
        <taxon>Embryophyta</taxon>
        <taxon>Tracheophyta</taxon>
        <taxon>Spermatophyta</taxon>
        <taxon>Magnoliopsida</taxon>
        <taxon>eudicotyledons</taxon>
        <taxon>Gunneridae</taxon>
        <taxon>Pentapetalae</taxon>
        <taxon>rosids</taxon>
        <taxon>fabids</taxon>
        <taxon>Fabales</taxon>
        <taxon>Fabaceae</taxon>
        <taxon>Papilionoideae</taxon>
        <taxon>50 kb inversion clade</taxon>
        <taxon>dalbergioids sensu lato</taxon>
        <taxon>Dalbergieae</taxon>
        <taxon>Pterocarpus clade</taxon>
        <taxon>Stylosanthes</taxon>
    </lineage>
</organism>
<feature type="domain" description="Disease resistance protein At4g27190-like leucine-rich repeats" evidence="3">
    <location>
        <begin position="452"/>
        <end position="589"/>
    </location>
</feature>
<feature type="domain" description="Disease resistance protein At4g27190-like leucine-rich repeats" evidence="3">
    <location>
        <begin position="830"/>
        <end position="936"/>
    </location>
</feature>